<feature type="compositionally biased region" description="Basic and acidic residues" evidence="2">
    <location>
        <begin position="254"/>
        <end position="283"/>
    </location>
</feature>
<proteinExistence type="predicted"/>
<evidence type="ECO:0000259" key="3">
    <source>
        <dbReference type="PROSITE" id="PS51165"/>
    </source>
</evidence>
<dbReference type="Proteomes" id="UP000580250">
    <property type="component" value="Unassembled WGS sequence"/>
</dbReference>
<dbReference type="GO" id="GO:0003723">
    <property type="term" value="F:RNA binding"/>
    <property type="evidence" value="ECO:0007669"/>
    <property type="project" value="UniProtKB-UniRule"/>
</dbReference>
<dbReference type="InterPro" id="IPR040183">
    <property type="entry name" value="THUMPD1-like"/>
</dbReference>
<feature type="region of interest" description="Disordered" evidence="2">
    <location>
        <begin position="252"/>
        <end position="305"/>
    </location>
</feature>
<sequence>MSSNYHRKPYFRSNAGPSSQKNAITPGLCGLFFTAENEQRAVPEAKNLIDRILEEKISNLTTEKQVPSETTEKSEDISDSLKSACHQYKRGHKSALRQLETKARNTLFFISPQITPENVYSLAEKMVKLCLEDEAQTRFLAKVIPIEETCYASMPQILSSLSGMLSKHLEKFSKEFDFPPCYAIDFKARNTQAIERQPVYDEVVALMNEQSKGSKVNLTMPDLLIVVHAIRTVAFLSIIRNYAQNKKYVLRKPPPAEENKEKKEKVEDEKEENGDNKVGRENEDKSDEGEEVVKNEKEEGEGAVD</sequence>
<evidence type="ECO:0000256" key="2">
    <source>
        <dbReference type="SAM" id="MobiDB-lite"/>
    </source>
</evidence>
<dbReference type="InterPro" id="IPR004114">
    <property type="entry name" value="THUMP_dom"/>
</dbReference>
<dbReference type="Gene3D" id="3.30.2300.10">
    <property type="entry name" value="THUMP superfamily"/>
    <property type="match status" value="1"/>
</dbReference>
<evidence type="ECO:0000313" key="5">
    <source>
        <dbReference type="Proteomes" id="UP000580250"/>
    </source>
</evidence>
<dbReference type="OrthoDB" id="367221at2759"/>
<gene>
    <name evidence="4" type="ORF">MENT_LOCUS287</name>
</gene>
<evidence type="ECO:0000256" key="1">
    <source>
        <dbReference type="PROSITE-ProRule" id="PRU00529"/>
    </source>
</evidence>
<evidence type="ECO:0000313" key="4">
    <source>
        <dbReference type="EMBL" id="CAD2122711.1"/>
    </source>
</evidence>
<name>A0A6V7THT3_MELEN</name>
<dbReference type="PANTHER" id="PTHR13452">
    <property type="entry name" value="THUMP DOMAIN CONTAINING PROTEIN 1-RELATED"/>
    <property type="match status" value="1"/>
</dbReference>
<accession>A0A6V7THT3</accession>
<protein>
    <recommendedName>
        <fullName evidence="3">THUMP domain-containing protein</fullName>
    </recommendedName>
</protein>
<dbReference type="PANTHER" id="PTHR13452:SF10">
    <property type="entry name" value="THUMP DOMAIN-CONTAINING PROTEIN 1"/>
    <property type="match status" value="1"/>
</dbReference>
<dbReference type="GO" id="GO:0006400">
    <property type="term" value="P:tRNA modification"/>
    <property type="evidence" value="ECO:0007669"/>
    <property type="project" value="InterPro"/>
</dbReference>
<dbReference type="CDD" id="cd11717">
    <property type="entry name" value="THUMP_THUMPD1_like"/>
    <property type="match status" value="1"/>
</dbReference>
<comment type="caution">
    <text evidence="4">The sequence shown here is derived from an EMBL/GenBank/DDBJ whole genome shotgun (WGS) entry which is preliminary data.</text>
</comment>
<organism evidence="4 5">
    <name type="scientific">Meloidogyne enterolobii</name>
    <name type="common">Root-knot nematode worm</name>
    <name type="synonym">Meloidogyne mayaguensis</name>
    <dbReference type="NCBI Taxonomy" id="390850"/>
    <lineage>
        <taxon>Eukaryota</taxon>
        <taxon>Metazoa</taxon>
        <taxon>Ecdysozoa</taxon>
        <taxon>Nematoda</taxon>
        <taxon>Chromadorea</taxon>
        <taxon>Rhabditida</taxon>
        <taxon>Tylenchina</taxon>
        <taxon>Tylenchomorpha</taxon>
        <taxon>Tylenchoidea</taxon>
        <taxon>Meloidogynidae</taxon>
        <taxon>Meloidogyninae</taxon>
        <taxon>Meloidogyne</taxon>
    </lineage>
</organism>
<keyword evidence="1" id="KW-0694">RNA-binding</keyword>
<dbReference type="Pfam" id="PF02926">
    <property type="entry name" value="THUMP"/>
    <property type="match status" value="1"/>
</dbReference>
<dbReference type="PROSITE" id="PS51165">
    <property type="entry name" value="THUMP"/>
    <property type="match status" value="1"/>
</dbReference>
<reference evidence="4 5" key="1">
    <citation type="submission" date="2020-08" db="EMBL/GenBank/DDBJ databases">
        <authorList>
            <person name="Koutsovoulos G."/>
            <person name="Danchin GJ E."/>
        </authorList>
    </citation>
    <scope>NUCLEOTIDE SEQUENCE [LARGE SCALE GENOMIC DNA]</scope>
</reference>
<dbReference type="EMBL" id="CAJEWN010000001">
    <property type="protein sequence ID" value="CAD2122711.1"/>
    <property type="molecule type" value="Genomic_DNA"/>
</dbReference>
<dbReference type="AlphaFoldDB" id="A0A6V7THT3"/>
<dbReference type="SUPFAM" id="SSF143437">
    <property type="entry name" value="THUMP domain-like"/>
    <property type="match status" value="1"/>
</dbReference>
<feature type="domain" description="THUMP" evidence="3">
    <location>
        <begin position="128"/>
        <end position="240"/>
    </location>
</feature>